<reference evidence="3" key="2">
    <citation type="submission" date="2020-04" db="EMBL/GenBank/DDBJ databases">
        <authorList>
            <consortium name="NCBI Genome Project"/>
        </authorList>
    </citation>
    <scope>NUCLEOTIDE SEQUENCE</scope>
    <source>
        <strain evidence="3">CBS 342.82</strain>
    </source>
</reference>
<dbReference type="GeneID" id="54365606"/>
<dbReference type="RefSeq" id="XP_033458114.1">
    <property type="nucleotide sequence ID" value="XM_033607807.1"/>
</dbReference>
<proteinExistence type="predicted"/>
<protein>
    <submittedName>
        <fullName evidence="3">Uncharacterized protein</fullName>
    </submittedName>
</protein>
<evidence type="ECO:0000313" key="3">
    <source>
        <dbReference type="RefSeq" id="XP_033458114.1"/>
    </source>
</evidence>
<dbReference type="AlphaFoldDB" id="A0A6J3LZJ8"/>
<feature type="region of interest" description="Disordered" evidence="1">
    <location>
        <begin position="1"/>
        <end position="61"/>
    </location>
</feature>
<evidence type="ECO:0000256" key="1">
    <source>
        <dbReference type="SAM" id="MobiDB-lite"/>
    </source>
</evidence>
<sequence>MPRQIAPPPSGESFTVRLSKPFSGTPTHVVEIIGEPNRPATVKITQKSGNSSSTEKSGDVPKDDVKELISLISAVRGFPSHPSKDVYGFDTKLDFNTFEIQWSNEDDDAAANEVTEIAAETKDEFKRVADSVEALSRTFAKDAAI</sequence>
<reference evidence="3" key="3">
    <citation type="submission" date="2025-08" db="UniProtKB">
        <authorList>
            <consortium name="RefSeq"/>
        </authorList>
    </citation>
    <scope>IDENTIFICATION</scope>
    <source>
        <strain evidence="3">CBS 342.82</strain>
    </source>
</reference>
<dbReference type="Proteomes" id="UP000504637">
    <property type="component" value="Unplaced"/>
</dbReference>
<gene>
    <name evidence="3" type="ORF">K489DRAFT_411480</name>
</gene>
<organism evidence="3">
    <name type="scientific">Dissoconium aciculare CBS 342.82</name>
    <dbReference type="NCBI Taxonomy" id="1314786"/>
    <lineage>
        <taxon>Eukaryota</taxon>
        <taxon>Fungi</taxon>
        <taxon>Dikarya</taxon>
        <taxon>Ascomycota</taxon>
        <taxon>Pezizomycotina</taxon>
        <taxon>Dothideomycetes</taxon>
        <taxon>Dothideomycetidae</taxon>
        <taxon>Mycosphaerellales</taxon>
        <taxon>Dissoconiaceae</taxon>
        <taxon>Dissoconium</taxon>
    </lineage>
</organism>
<accession>A0A6J3LZJ8</accession>
<dbReference type="OrthoDB" id="5366606at2759"/>
<feature type="compositionally biased region" description="Polar residues" evidence="1">
    <location>
        <begin position="43"/>
        <end position="55"/>
    </location>
</feature>
<reference evidence="3" key="1">
    <citation type="submission" date="2020-01" db="EMBL/GenBank/DDBJ databases">
        <authorList>
            <consortium name="DOE Joint Genome Institute"/>
            <person name="Haridas S."/>
            <person name="Albert R."/>
            <person name="Binder M."/>
            <person name="Bloem J."/>
            <person name="Labutti K."/>
            <person name="Salamov A."/>
            <person name="Andreopoulos B."/>
            <person name="Baker S.E."/>
            <person name="Barry K."/>
            <person name="Bills G."/>
            <person name="Bluhm B.H."/>
            <person name="Cannon C."/>
            <person name="Castanera R."/>
            <person name="Culley D.E."/>
            <person name="Daum C."/>
            <person name="Ezra D."/>
            <person name="Gonzalez J.B."/>
            <person name="Henrissat B."/>
            <person name="Kuo A."/>
            <person name="Liang C."/>
            <person name="Lipzen A."/>
            <person name="Lutzoni F."/>
            <person name="Magnuson J."/>
            <person name="Mondo S."/>
            <person name="Nolan M."/>
            <person name="Ohm R."/>
            <person name="Pangilinan J."/>
            <person name="Park H.-J."/>
            <person name="Ramirez L."/>
            <person name="Alfaro M."/>
            <person name="Sun H."/>
            <person name="Tritt A."/>
            <person name="Yoshinaga Y."/>
            <person name="Zwiers L.-H."/>
            <person name="Turgeon B.G."/>
            <person name="Goodwin S.B."/>
            <person name="Spatafora J.W."/>
            <person name="Crous P.W."/>
            <person name="Grigoriev I.V."/>
        </authorList>
    </citation>
    <scope>NUCLEOTIDE SEQUENCE</scope>
    <source>
        <strain evidence="3">CBS 342.82</strain>
    </source>
</reference>
<evidence type="ECO:0000313" key="2">
    <source>
        <dbReference type="Proteomes" id="UP000504637"/>
    </source>
</evidence>
<feature type="compositionally biased region" description="Pro residues" evidence="1">
    <location>
        <begin position="1"/>
        <end position="10"/>
    </location>
</feature>
<name>A0A6J3LZJ8_9PEZI</name>
<keyword evidence="2" id="KW-1185">Reference proteome</keyword>